<keyword evidence="1" id="KW-0677">Repeat</keyword>
<gene>
    <name evidence="5" type="ORF">F5X68DRAFT_236570</name>
</gene>
<proteinExistence type="predicted"/>
<evidence type="ECO:0000256" key="4">
    <source>
        <dbReference type="SAM" id="Phobius"/>
    </source>
</evidence>
<evidence type="ECO:0000256" key="2">
    <source>
        <dbReference type="ARBA" id="ARBA00023004"/>
    </source>
</evidence>
<feature type="region of interest" description="Disordered" evidence="3">
    <location>
        <begin position="473"/>
        <end position="540"/>
    </location>
</feature>
<sequence length="540" mass="59145">MAALIASAVKMAQGTSTPRANGLEPRQDSDGSNPDASDFLRRNGGVVAVLGDRIYFDSGSVSQRGYSGKPPHRYSNSTLSIDLSNSWSLASVSIFESPRLYSPSLVSPAIMTNTSECFFIWGYGSPAPTTPELWKFCANGGGTWGAWEEVNLPPDSKFDEYQVMSHAAYASSKDTGFAFGGRIDMDKFSEQFLSFNFTTQVLTSHDLPSPLSDAEERRLWGARAIFVPNYGLNGLVFLLGGVSGSINDAGAYQPFTRVWFMDPVTTKWHKQETTATSDGFPYGRHQHCLVGVAGANNTYEIYMFGGANNEKRIVYDDVYVLSLPSFTWSRAGRVDEDEARYGQACAIVGNSQLLTWGGLTFGEWNDTYLERDPWRQGLKIFDLNTFEWPPGYNAQASPYKAHSKVVAARSTPAVLASDVREFFETNGTEPPSENDPEPSSTTPVGAIVGGVVGGVALIAIAAAIWFFVSRRRRTRTRSTPDAPEQDSAADKTQYEPVPGSVSPQYMAELHEQNQPAEMMGQGKEPPRQVHEMDGGYTTRS</sequence>
<dbReference type="PANTHER" id="PTHR47435:SF4">
    <property type="entry name" value="KELCH REPEAT PROTEIN (AFU_ORTHOLOGUE AFUA_5G12780)"/>
    <property type="match status" value="1"/>
</dbReference>
<dbReference type="Proteomes" id="UP000770015">
    <property type="component" value="Unassembled WGS sequence"/>
</dbReference>
<feature type="transmembrane region" description="Helical" evidence="4">
    <location>
        <begin position="444"/>
        <end position="468"/>
    </location>
</feature>
<dbReference type="PANTHER" id="PTHR47435">
    <property type="entry name" value="KELCH REPEAT PROTEIN (AFU_ORTHOLOGUE AFUA_5G12780)"/>
    <property type="match status" value="1"/>
</dbReference>
<feature type="region of interest" description="Disordered" evidence="3">
    <location>
        <begin position="13"/>
        <end position="40"/>
    </location>
</feature>
<dbReference type="Gene3D" id="1.20.5.510">
    <property type="entry name" value="Single helix bin"/>
    <property type="match status" value="1"/>
</dbReference>
<keyword evidence="6" id="KW-1185">Reference proteome</keyword>
<dbReference type="AlphaFoldDB" id="A0A9P8V3J6"/>
<reference evidence="5" key="1">
    <citation type="journal article" date="2021" name="Nat. Commun.">
        <title>Genetic determinants of endophytism in the Arabidopsis root mycobiome.</title>
        <authorList>
            <person name="Mesny F."/>
            <person name="Miyauchi S."/>
            <person name="Thiergart T."/>
            <person name="Pickel B."/>
            <person name="Atanasova L."/>
            <person name="Karlsson M."/>
            <person name="Huettel B."/>
            <person name="Barry K.W."/>
            <person name="Haridas S."/>
            <person name="Chen C."/>
            <person name="Bauer D."/>
            <person name="Andreopoulos W."/>
            <person name="Pangilinan J."/>
            <person name="LaButti K."/>
            <person name="Riley R."/>
            <person name="Lipzen A."/>
            <person name="Clum A."/>
            <person name="Drula E."/>
            <person name="Henrissat B."/>
            <person name="Kohler A."/>
            <person name="Grigoriev I.V."/>
            <person name="Martin F.M."/>
            <person name="Hacquard S."/>
        </authorList>
    </citation>
    <scope>NUCLEOTIDE SEQUENCE</scope>
    <source>
        <strain evidence="5">MPI-SDFR-AT-0117</strain>
    </source>
</reference>
<dbReference type="OrthoDB" id="540004at2759"/>
<evidence type="ECO:0000256" key="3">
    <source>
        <dbReference type="SAM" id="MobiDB-lite"/>
    </source>
</evidence>
<feature type="compositionally biased region" description="Basic and acidic residues" evidence="3">
    <location>
        <begin position="524"/>
        <end position="533"/>
    </location>
</feature>
<dbReference type="Gene3D" id="2.120.10.80">
    <property type="entry name" value="Kelch-type beta propeller"/>
    <property type="match status" value="1"/>
</dbReference>
<keyword evidence="2" id="KW-0408">Iron</keyword>
<keyword evidence="4" id="KW-0472">Membrane</keyword>
<keyword evidence="4" id="KW-0812">Transmembrane</keyword>
<dbReference type="InterPro" id="IPR011043">
    <property type="entry name" value="Gal_Oxase/kelch_b-propeller"/>
</dbReference>
<dbReference type="GO" id="GO:0019760">
    <property type="term" value="P:glucosinolate metabolic process"/>
    <property type="evidence" value="ECO:0007669"/>
    <property type="project" value="UniProtKB-ARBA"/>
</dbReference>
<organism evidence="5 6">
    <name type="scientific">Plectosphaerella plurivora</name>
    <dbReference type="NCBI Taxonomy" id="936078"/>
    <lineage>
        <taxon>Eukaryota</taxon>
        <taxon>Fungi</taxon>
        <taxon>Dikarya</taxon>
        <taxon>Ascomycota</taxon>
        <taxon>Pezizomycotina</taxon>
        <taxon>Sordariomycetes</taxon>
        <taxon>Hypocreomycetidae</taxon>
        <taxon>Glomerellales</taxon>
        <taxon>Plectosphaerellaceae</taxon>
        <taxon>Plectosphaerella</taxon>
    </lineage>
</organism>
<comment type="caution">
    <text evidence="5">The sequence shown here is derived from an EMBL/GenBank/DDBJ whole genome shotgun (WGS) entry which is preliminary data.</text>
</comment>
<dbReference type="EMBL" id="JAGSXJ010000033">
    <property type="protein sequence ID" value="KAH6668553.1"/>
    <property type="molecule type" value="Genomic_DNA"/>
</dbReference>
<dbReference type="SUPFAM" id="SSF50965">
    <property type="entry name" value="Galactose oxidase, central domain"/>
    <property type="match status" value="1"/>
</dbReference>
<name>A0A9P8V3J6_9PEZI</name>
<evidence type="ECO:0000313" key="6">
    <source>
        <dbReference type="Proteomes" id="UP000770015"/>
    </source>
</evidence>
<evidence type="ECO:0000256" key="1">
    <source>
        <dbReference type="ARBA" id="ARBA00022737"/>
    </source>
</evidence>
<dbReference type="Pfam" id="PF24681">
    <property type="entry name" value="Kelch_KLHDC2_KLHL20_DRC7"/>
    <property type="match status" value="1"/>
</dbReference>
<keyword evidence="4" id="KW-1133">Transmembrane helix</keyword>
<dbReference type="InterPro" id="IPR015915">
    <property type="entry name" value="Kelch-typ_b-propeller"/>
</dbReference>
<accession>A0A9P8V3J6</accession>
<evidence type="ECO:0008006" key="7">
    <source>
        <dbReference type="Google" id="ProtNLM"/>
    </source>
</evidence>
<protein>
    <recommendedName>
        <fullName evidence="7">Kelch repeat protein</fullName>
    </recommendedName>
</protein>
<evidence type="ECO:0000313" key="5">
    <source>
        <dbReference type="EMBL" id="KAH6668553.1"/>
    </source>
</evidence>